<evidence type="ECO:0000313" key="2">
    <source>
        <dbReference type="EMBL" id="APW64898.1"/>
    </source>
</evidence>
<dbReference type="InterPro" id="IPR036046">
    <property type="entry name" value="Acylphosphatase-like_dom_sf"/>
</dbReference>
<dbReference type="OrthoDB" id="196105at2"/>
<dbReference type="InterPro" id="IPR007024">
    <property type="entry name" value="BLUF_domain"/>
</dbReference>
<dbReference type="EMBL" id="CP019070">
    <property type="protein sequence ID" value="APW64898.1"/>
    <property type="molecule type" value="Genomic_DNA"/>
</dbReference>
<dbReference type="STRING" id="1850254.LPB137_03085"/>
<organism evidence="2 3">
    <name type="scientific">Poseidonibacter parvus</name>
    <dbReference type="NCBI Taxonomy" id="1850254"/>
    <lineage>
        <taxon>Bacteria</taxon>
        <taxon>Pseudomonadati</taxon>
        <taxon>Campylobacterota</taxon>
        <taxon>Epsilonproteobacteria</taxon>
        <taxon>Campylobacterales</taxon>
        <taxon>Arcobacteraceae</taxon>
        <taxon>Poseidonibacter</taxon>
    </lineage>
</organism>
<dbReference type="AlphaFoldDB" id="A0A1P8KK15"/>
<dbReference type="GO" id="GO:0009882">
    <property type="term" value="F:blue light photoreceptor activity"/>
    <property type="evidence" value="ECO:0007669"/>
    <property type="project" value="InterPro"/>
</dbReference>
<evidence type="ECO:0000313" key="3">
    <source>
        <dbReference type="Proteomes" id="UP000186074"/>
    </source>
</evidence>
<accession>A0A1P8KK15</accession>
<sequence>MYRIMYMSTATRNILDDELEEILEKARINNHEKELTGLLIVKGRTFLQCLEGEKHNVLEVYNKILKDDRHENIIDLVDENDATRLFPNWDMGYKNLKSLNDIKSEKIREILSVDQLDIKKDEIAEIIEDFVSFN</sequence>
<dbReference type="RefSeq" id="WP_076084240.1">
    <property type="nucleotide sequence ID" value="NZ_CP019070.1"/>
</dbReference>
<dbReference type="PROSITE" id="PS50925">
    <property type="entry name" value="BLUF"/>
    <property type="match status" value="1"/>
</dbReference>
<dbReference type="Gene3D" id="3.30.70.100">
    <property type="match status" value="1"/>
</dbReference>
<dbReference type="Proteomes" id="UP000186074">
    <property type="component" value="Chromosome"/>
</dbReference>
<feature type="domain" description="BLUF" evidence="1">
    <location>
        <begin position="1"/>
        <end position="92"/>
    </location>
</feature>
<evidence type="ECO:0000259" key="1">
    <source>
        <dbReference type="PROSITE" id="PS50925"/>
    </source>
</evidence>
<protein>
    <recommendedName>
        <fullName evidence="1">BLUF domain-containing protein</fullName>
    </recommendedName>
</protein>
<gene>
    <name evidence="2" type="ORF">LPB137_03085</name>
</gene>
<reference evidence="2 3" key="1">
    <citation type="submission" date="2017-01" db="EMBL/GenBank/DDBJ databases">
        <title>Genome sequencing of Arcobacter sp. LPB0137.</title>
        <authorList>
            <person name="Lee G.-W."/>
            <person name="Yi H."/>
        </authorList>
    </citation>
    <scope>NUCLEOTIDE SEQUENCE [LARGE SCALE GENOMIC DNA]</scope>
    <source>
        <strain evidence="2 3">LPB0137</strain>
    </source>
</reference>
<dbReference type="KEGG" id="alp:LPB137_03085"/>
<name>A0A1P8KK15_9BACT</name>
<keyword evidence="3" id="KW-1185">Reference proteome</keyword>
<dbReference type="SUPFAM" id="SSF54975">
    <property type="entry name" value="Acylphosphatase/BLUF domain-like"/>
    <property type="match status" value="1"/>
</dbReference>
<dbReference type="SMART" id="SM01034">
    <property type="entry name" value="BLUF"/>
    <property type="match status" value="1"/>
</dbReference>
<proteinExistence type="predicted"/>
<dbReference type="GO" id="GO:0071949">
    <property type="term" value="F:FAD binding"/>
    <property type="evidence" value="ECO:0007669"/>
    <property type="project" value="InterPro"/>
</dbReference>
<dbReference type="Pfam" id="PF04940">
    <property type="entry name" value="BLUF"/>
    <property type="match status" value="1"/>
</dbReference>